<evidence type="ECO:0000259" key="5">
    <source>
        <dbReference type="Pfam" id="PF00700"/>
    </source>
</evidence>
<dbReference type="PANTHER" id="PTHR42792">
    <property type="entry name" value="FLAGELLIN"/>
    <property type="match status" value="1"/>
</dbReference>
<comment type="similarity">
    <text evidence="1 3">Belongs to the bacterial flagellin family.</text>
</comment>
<dbReference type="RefSeq" id="WP_085783365.1">
    <property type="nucleotide sequence ID" value="NZ_CP008743.1"/>
</dbReference>
<proteinExistence type="inferred from homology"/>
<reference evidence="6 7" key="1">
    <citation type="submission" date="2014-06" db="EMBL/GenBank/DDBJ databases">
        <title>The genome of the endonuclear symbiont Nucleicultrix amoebiphila.</title>
        <authorList>
            <person name="Schulz F."/>
            <person name="Horn M."/>
        </authorList>
    </citation>
    <scope>NUCLEOTIDE SEQUENCE [LARGE SCALE GENOMIC DNA]</scope>
    <source>
        <strain evidence="6 7">FS5</strain>
    </source>
</reference>
<dbReference type="AlphaFoldDB" id="A0A1W6N2G1"/>
<accession>A0A1W6N2G1</accession>
<gene>
    <name evidence="6" type="ORF">GQ61_00140</name>
</gene>
<dbReference type="SUPFAM" id="SSF64518">
    <property type="entry name" value="Phase 1 flagellin"/>
    <property type="match status" value="1"/>
</dbReference>
<dbReference type="OrthoDB" id="9796789at2"/>
<dbReference type="PANTHER" id="PTHR42792:SF2">
    <property type="entry name" value="FLAGELLIN"/>
    <property type="match status" value="1"/>
</dbReference>
<keyword evidence="3" id="KW-0964">Secreted</keyword>
<dbReference type="Pfam" id="PF00700">
    <property type="entry name" value="Flagellin_C"/>
    <property type="match status" value="1"/>
</dbReference>
<dbReference type="KEGG" id="naf:GQ61_00140"/>
<evidence type="ECO:0000313" key="6">
    <source>
        <dbReference type="EMBL" id="ARN84023.1"/>
    </source>
</evidence>
<dbReference type="Gene3D" id="3.30.70.2120">
    <property type="match status" value="1"/>
</dbReference>
<feature type="domain" description="Flagellin C-terminal" evidence="5">
    <location>
        <begin position="412"/>
        <end position="494"/>
    </location>
</feature>
<comment type="subcellular location">
    <subcellularLocation>
        <location evidence="3">Secreted</location>
    </subcellularLocation>
    <subcellularLocation>
        <location evidence="3">Bacterial flagellum</location>
    </subcellularLocation>
</comment>
<evidence type="ECO:0000313" key="7">
    <source>
        <dbReference type="Proteomes" id="UP000237351"/>
    </source>
</evidence>
<dbReference type="GO" id="GO:0005576">
    <property type="term" value="C:extracellular region"/>
    <property type="evidence" value="ECO:0007669"/>
    <property type="project" value="UniProtKB-SubCell"/>
</dbReference>
<dbReference type="EMBL" id="CP008743">
    <property type="protein sequence ID" value="ARN84023.1"/>
    <property type="molecule type" value="Genomic_DNA"/>
</dbReference>
<keyword evidence="2 3" id="KW-0975">Bacterial flagellum</keyword>
<dbReference type="InterPro" id="IPR001029">
    <property type="entry name" value="Flagellin_N"/>
</dbReference>
<dbReference type="GO" id="GO:0009288">
    <property type="term" value="C:bacterial-type flagellum"/>
    <property type="evidence" value="ECO:0007669"/>
    <property type="project" value="UniProtKB-SubCell"/>
</dbReference>
<dbReference type="InterPro" id="IPR046358">
    <property type="entry name" value="Flagellin_C"/>
</dbReference>
<dbReference type="STRING" id="1414854.GQ61_00140"/>
<evidence type="ECO:0000256" key="1">
    <source>
        <dbReference type="ARBA" id="ARBA00005709"/>
    </source>
</evidence>
<dbReference type="Gene3D" id="1.20.1330.10">
    <property type="entry name" value="f41 fragment of flagellin, N-terminal domain"/>
    <property type="match status" value="2"/>
</dbReference>
<organism evidence="6 7">
    <name type="scientific">Candidatus Nucleicultrix amoebiphila FS5</name>
    <dbReference type="NCBI Taxonomy" id="1414854"/>
    <lineage>
        <taxon>Bacteria</taxon>
        <taxon>Pseudomonadati</taxon>
        <taxon>Pseudomonadota</taxon>
        <taxon>Alphaproteobacteria</taxon>
        <taxon>Holosporales</taxon>
        <taxon>Candidatus Nucleicultricaceae</taxon>
        <taxon>Candidatus Nucleicultrix</taxon>
    </lineage>
</organism>
<dbReference type="Proteomes" id="UP000237351">
    <property type="component" value="Chromosome"/>
</dbReference>
<evidence type="ECO:0000259" key="4">
    <source>
        <dbReference type="Pfam" id="PF00669"/>
    </source>
</evidence>
<evidence type="ECO:0000256" key="3">
    <source>
        <dbReference type="RuleBase" id="RU362073"/>
    </source>
</evidence>
<dbReference type="GO" id="GO:0005198">
    <property type="term" value="F:structural molecule activity"/>
    <property type="evidence" value="ECO:0007669"/>
    <property type="project" value="UniProtKB-UniRule"/>
</dbReference>
<feature type="domain" description="Flagellin N-terminal" evidence="4">
    <location>
        <begin position="7"/>
        <end position="140"/>
    </location>
</feature>
<dbReference type="PRINTS" id="PR00207">
    <property type="entry name" value="FLAGELLIN"/>
</dbReference>
<dbReference type="Pfam" id="PF00669">
    <property type="entry name" value="Flagellin_N"/>
    <property type="match status" value="1"/>
</dbReference>
<keyword evidence="7" id="KW-1185">Reference proteome</keyword>
<sequence>MSVTALTNTNALRALDDQQMHTSKAGDSIAKLSSGQRITKASEDSSASAIAAQLGSEAKVLMQSKVNASNAISMVQVVTGALSSQRDIYTNLKALATQASNGDLKDSTRLLIDKEFQQQLTEADEIAKDTNWNGLKMLNGGAAATPTLSAVTAANAATGLNASGTSFATAIGAATRGYVNGAVVDGSLVVDQVATGVYHVAFQVGNQVFENKSFTPTNAGEMLFSSTTDSGNILNLTQGAGAAAAMTSVATVKTEFQNFLGLTANTPNAQFQSTSAALTTGVTNVSATSNLTSGEYALSYDNVIGKFKVTGGPDGKAFYSEKIAAAPTAGSTASYNVNGFVVTVDSTFVPGNAGAQMVFNVAKGGTVSVSFQTGSQSGDTVSVDFQDATNVGRNINGLSVTTVANANVAMSTLGRVIDDVSGEYSTLGAKQGRLESTIKNLETSTRNLLSAKANYTDADIAKTLTEFTISNTMAQVANVAISKSLEQTQQLLGLVNKS</sequence>
<protein>
    <recommendedName>
        <fullName evidence="3">Flagellin</fullName>
    </recommendedName>
</protein>
<name>A0A1W6N2G1_9PROT</name>
<dbReference type="InterPro" id="IPR001492">
    <property type="entry name" value="Flagellin"/>
</dbReference>
<comment type="function">
    <text evidence="3">Flagellin is the subunit protein which polymerizes to form the filaments of bacterial flagella.</text>
</comment>
<evidence type="ECO:0000256" key="2">
    <source>
        <dbReference type="ARBA" id="ARBA00023143"/>
    </source>
</evidence>